<evidence type="ECO:0000313" key="2">
    <source>
        <dbReference type="EMBL" id="WFT74521.1"/>
    </source>
</evidence>
<feature type="transmembrane region" description="Helical" evidence="1">
    <location>
        <begin position="89"/>
        <end position="110"/>
    </location>
</feature>
<protein>
    <submittedName>
        <fullName evidence="2">Uncharacterized protein</fullName>
    </submittedName>
</protein>
<keyword evidence="1" id="KW-0812">Transmembrane</keyword>
<sequence>MNFTLGFLVTYTYYLITLLGASYLKTGGEIWSEIFQKQVFYGLFVTWIGCAIADLLIKGSRKPVLPMMGLAGIVYGSGILLVFNTGPVPLLVLFMFSVLTSIGFMLFCVIRLKQTKPRQR</sequence>
<evidence type="ECO:0000313" key="3">
    <source>
        <dbReference type="Proteomes" id="UP001221597"/>
    </source>
</evidence>
<gene>
    <name evidence="2" type="ORF">P9989_19555</name>
</gene>
<feature type="transmembrane region" description="Helical" evidence="1">
    <location>
        <begin position="39"/>
        <end position="57"/>
    </location>
</feature>
<keyword evidence="1" id="KW-0472">Membrane</keyword>
<feature type="transmembrane region" description="Helical" evidence="1">
    <location>
        <begin position="64"/>
        <end position="83"/>
    </location>
</feature>
<feature type="transmembrane region" description="Helical" evidence="1">
    <location>
        <begin position="5"/>
        <end position="24"/>
    </location>
</feature>
<dbReference type="RefSeq" id="WP_283076517.1">
    <property type="nucleotide sequence ID" value="NZ_CP121671.1"/>
</dbReference>
<dbReference type="Proteomes" id="UP001221597">
    <property type="component" value="Chromosome"/>
</dbReference>
<evidence type="ECO:0000256" key="1">
    <source>
        <dbReference type="SAM" id="Phobius"/>
    </source>
</evidence>
<keyword evidence="3" id="KW-1185">Reference proteome</keyword>
<name>A0ABY8IXL7_9BACI</name>
<organism evidence="2 3">
    <name type="scientific">Halobacillus naozhouensis</name>
    <dbReference type="NCBI Taxonomy" id="554880"/>
    <lineage>
        <taxon>Bacteria</taxon>
        <taxon>Bacillati</taxon>
        <taxon>Bacillota</taxon>
        <taxon>Bacilli</taxon>
        <taxon>Bacillales</taxon>
        <taxon>Bacillaceae</taxon>
        <taxon>Halobacillus</taxon>
    </lineage>
</organism>
<dbReference type="EMBL" id="CP121671">
    <property type="protein sequence ID" value="WFT74521.1"/>
    <property type="molecule type" value="Genomic_DNA"/>
</dbReference>
<reference evidence="2 3" key="1">
    <citation type="submission" date="2023-04" db="EMBL/GenBank/DDBJ databases">
        <title>Genome sequence of Halobacillus naozhouensis KACC 21980.</title>
        <authorList>
            <person name="Kim S."/>
            <person name="Heo J."/>
            <person name="Kwon S.-W."/>
        </authorList>
    </citation>
    <scope>NUCLEOTIDE SEQUENCE [LARGE SCALE GENOMIC DNA]</scope>
    <source>
        <strain evidence="2 3">KCTC 13234</strain>
    </source>
</reference>
<proteinExistence type="predicted"/>
<keyword evidence="1" id="KW-1133">Transmembrane helix</keyword>
<accession>A0ABY8IXL7</accession>